<evidence type="ECO:0000313" key="5">
    <source>
        <dbReference type="Proteomes" id="UP001500975"/>
    </source>
</evidence>
<dbReference type="SUPFAM" id="SSF103378">
    <property type="entry name" value="2-methylcitrate dehydratase PrpD"/>
    <property type="match status" value="1"/>
</dbReference>
<dbReference type="InterPro" id="IPR045336">
    <property type="entry name" value="MmgE_PrpD_N"/>
</dbReference>
<dbReference type="InterPro" id="IPR042188">
    <property type="entry name" value="MmgE/PrpD_sf_2"/>
</dbReference>
<comment type="caution">
    <text evidence="4">The sequence shown here is derived from an EMBL/GenBank/DDBJ whole genome shotgun (WGS) entry which is preliminary data.</text>
</comment>
<dbReference type="InterPro" id="IPR042183">
    <property type="entry name" value="MmgE/PrpD_sf_1"/>
</dbReference>
<keyword evidence="5" id="KW-1185">Reference proteome</keyword>
<dbReference type="EMBL" id="BAABGJ010000081">
    <property type="protein sequence ID" value="GAA4358350.1"/>
    <property type="molecule type" value="Genomic_DNA"/>
</dbReference>
<evidence type="ECO:0000256" key="1">
    <source>
        <dbReference type="ARBA" id="ARBA00006174"/>
    </source>
</evidence>
<organism evidence="4 5">
    <name type="scientific">Variovorax defluvii</name>
    <dbReference type="NCBI Taxonomy" id="913761"/>
    <lineage>
        <taxon>Bacteria</taxon>
        <taxon>Pseudomonadati</taxon>
        <taxon>Pseudomonadota</taxon>
        <taxon>Betaproteobacteria</taxon>
        <taxon>Burkholderiales</taxon>
        <taxon>Comamonadaceae</taxon>
        <taxon>Variovorax</taxon>
    </lineage>
</organism>
<feature type="domain" description="MmgE/PrpD N-terminal" evidence="2">
    <location>
        <begin position="6"/>
        <end position="245"/>
    </location>
</feature>
<reference evidence="5" key="1">
    <citation type="journal article" date="2019" name="Int. J. Syst. Evol. Microbiol.">
        <title>The Global Catalogue of Microorganisms (GCM) 10K type strain sequencing project: providing services to taxonomists for standard genome sequencing and annotation.</title>
        <authorList>
            <consortium name="The Broad Institute Genomics Platform"/>
            <consortium name="The Broad Institute Genome Sequencing Center for Infectious Disease"/>
            <person name="Wu L."/>
            <person name="Ma J."/>
        </authorList>
    </citation>
    <scope>NUCLEOTIDE SEQUENCE [LARGE SCALE GENOMIC DNA]</scope>
    <source>
        <strain evidence="5">JCM 17804</strain>
    </source>
</reference>
<dbReference type="InterPro" id="IPR005656">
    <property type="entry name" value="MmgE_PrpD"/>
</dbReference>
<evidence type="ECO:0000313" key="4">
    <source>
        <dbReference type="EMBL" id="GAA4358350.1"/>
    </source>
</evidence>
<dbReference type="Pfam" id="PF19305">
    <property type="entry name" value="MmgE_PrpD_C"/>
    <property type="match status" value="1"/>
</dbReference>
<accession>A0ABP8IGD8</accession>
<evidence type="ECO:0000259" key="3">
    <source>
        <dbReference type="Pfam" id="PF19305"/>
    </source>
</evidence>
<dbReference type="InterPro" id="IPR036148">
    <property type="entry name" value="MmgE/PrpD_sf"/>
</dbReference>
<comment type="similarity">
    <text evidence="1">Belongs to the PrpD family.</text>
</comment>
<dbReference type="Gene3D" id="1.10.4100.10">
    <property type="entry name" value="2-methylcitrate dehydratase PrpD"/>
    <property type="match status" value="1"/>
</dbReference>
<gene>
    <name evidence="4" type="ORF">GCM10023165_53180</name>
</gene>
<proteinExistence type="inferred from homology"/>
<name>A0ABP8IGD8_9BURK</name>
<dbReference type="InterPro" id="IPR045337">
    <property type="entry name" value="MmgE_PrpD_C"/>
</dbReference>
<dbReference type="PANTHER" id="PTHR16943">
    <property type="entry name" value="2-METHYLCITRATE DEHYDRATASE-RELATED"/>
    <property type="match status" value="1"/>
</dbReference>
<evidence type="ECO:0000259" key="2">
    <source>
        <dbReference type="Pfam" id="PF03972"/>
    </source>
</evidence>
<dbReference type="Pfam" id="PF03972">
    <property type="entry name" value="MmgE_PrpD_N"/>
    <property type="match status" value="1"/>
</dbReference>
<protein>
    <recommendedName>
        <fullName evidence="6">MmgE/PrpD family protein</fullName>
    </recommendedName>
</protein>
<dbReference type="PANTHER" id="PTHR16943:SF8">
    <property type="entry name" value="2-METHYLCITRATE DEHYDRATASE"/>
    <property type="match status" value="1"/>
</dbReference>
<dbReference type="Proteomes" id="UP001500975">
    <property type="component" value="Unassembled WGS sequence"/>
</dbReference>
<sequence length="463" mass="48727">MNAADRLVAHVQDHGYDDLPDDVREAAKTFILDAVGVGIAGSRHPRMAQVHAALVALGAGAGRAGPGTATVWGSGETAPWESAVLLNAYQVFNQEFDCIHDRAVIHAMACLLPACMGYAQAHGGVSGRQLIAAVTLGLDVAIHVGLAQRAPMAFFRPAMCGALGATAAVAKLSGLDGTRMLDALGLAYSHLSGTMQAHVEGSAAVGMQVGFNARAAVTACALAACDFPGPHDFLQGRFGYFALFDFGQADWAAAEADVGRVFQIARMSHKPYPTGRATHGGIEGALRLAREHGFVAADVERVTVHASALVKRLVGRPARPDMDAGYARLCMAYAVATALQTGSVSLQDFQPAALRDPARLALAARVAVVDNGNPDPNAIGGPQAVEVLLRSGLRHTLRLEELLGHPSRPLPPSEQDRKFDRCCAFAARPLSAAQAHGLRTRLRRLEDCEDVASLPLQFHGETP</sequence>
<feature type="domain" description="MmgE/PrpD C-terminal" evidence="3">
    <location>
        <begin position="272"/>
        <end position="425"/>
    </location>
</feature>
<dbReference type="Gene3D" id="3.30.1330.120">
    <property type="entry name" value="2-methylcitrate dehydratase PrpD"/>
    <property type="match status" value="1"/>
</dbReference>
<dbReference type="RefSeq" id="WP_345541793.1">
    <property type="nucleotide sequence ID" value="NZ_BAABGJ010000081.1"/>
</dbReference>
<evidence type="ECO:0008006" key="6">
    <source>
        <dbReference type="Google" id="ProtNLM"/>
    </source>
</evidence>